<dbReference type="RefSeq" id="WP_129060569.1">
    <property type="nucleotide sequence ID" value="NZ_NXIE01000001.1"/>
</dbReference>
<dbReference type="GO" id="GO:0007165">
    <property type="term" value="P:signal transduction"/>
    <property type="evidence" value="ECO:0007669"/>
    <property type="project" value="UniProtKB-KW"/>
</dbReference>
<evidence type="ECO:0000256" key="1">
    <source>
        <dbReference type="ARBA" id="ARBA00022500"/>
    </source>
</evidence>
<evidence type="ECO:0000256" key="4">
    <source>
        <dbReference type="SAM" id="Coils"/>
    </source>
</evidence>
<dbReference type="SMART" id="SM00283">
    <property type="entry name" value="MA"/>
    <property type="match status" value="1"/>
</dbReference>
<proteinExistence type="inferred from homology"/>
<dbReference type="Pfam" id="PF22673">
    <property type="entry name" value="MCP-like_PDC_1"/>
    <property type="match status" value="1"/>
</dbReference>
<name>A0A4Q1AZK0_9BACT</name>
<evidence type="ECO:0000313" key="9">
    <source>
        <dbReference type="Proteomes" id="UP000289718"/>
    </source>
</evidence>
<comment type="caution">
    <text evidence="8">The sequence shown here is derived from an EMBL/GenBank/DDBJ whole genome shotgun (WGS) entry which is preliminary data.</text>
</comment>
<accession>A0A4Q1AZK0</accession>
<dbReference type="Gene3D" id="1.10.287.950">
    <property type="entry name" value="Methyl-accepting chemotaxis protein"/>
    <property type="match status" value="1"/>
</dbReference>
<evidence type="ECO:0000256" key="2">
    <source>
        <dbReference type="ARBA" id="ARBA00029447"/>
    </source>
</evidence>
<feature type="coiled-coil region" evidence="4">
    <location>
        <begin position="641"/>
        <end position="700"/>
    </location>
</feature>
<keyword evidence="9" id="KW-1185">Reference proteome</keyword>
<dbReference type="CDD" id="cd11386">
    <property type="entry name" value="MCP_signal"/>
    <property type="match status" value="1"/>
</dbReference>
<keyword evidence="5" id="KW-1133">Transmembrane helix</keyword>
<dbReference type="Gene3D" id="3.30.450.20">
    <property type="entry name" value="PAS domain"/>
    <property type="match status" value="2"/>
</dbReference>
<keyword evidence="5" id="KW-0472">Membrane</keyword>
<feature type="domain" description="HAMP" evidence="7">
    <location>
        <begin position="413"/>
        <end position="460"/>
    </location>
</feature>
<dbReference type="PRINTS" id="PR00260">
    <property type="entry name" value="CHEMTRNSDUCR"/>
</dbReference>
<dbReference type="OrthoDB" id="5337673at2"/>
<keyword evidence="3" id="KW-0807">Transducer</keyword>
<feature type="transmembrane region" description="Helical" evidence="5">
    <location>
        <begin position="12"/>
        <end position="32"/>
    </location>
</feature>
<dbReference type="GO" id="GO:0016020">
    <property type="term" value="C:membrane"/>
    <property type="evidence" value="ECO:0007669"/>
    <property type="project" value="InterPro"/>
</dbReference>
<dbReference type="CDD" id="cd12912">
    <property type="entry name" value="PDC2_MCP_like"/>
    <property type="match status" value="1"/>
</dbReference>
<keyword evidence="5" id="KW-0812">Transmembrane</keyword>
<evidence type="ECO:0000256" key="5">
    <source>
        <dbReference type="SAM" id="Phobius"/>
    </source>
</evidence>
<dbReference type="PANTHER" id="PTHR43531:SF11">
    <property type="entry name" value="METHYL-ACCEPTING CHEMOTAXIS PROTEIN 3"/>
    <property type="match status" value="1"/>
</dbReference>
<feature type="domain" description="Methyl-accepting transducer" evidence="6">
    <location>
        <begin position="511"/>
        <end position="740"/>
    </location>
</feature>
<dbReference type="InterPro" id="IPR051310">
    <property type="entry name" value="MCP_chemotaxis"/>
</dbReference>
<dbReference type="SUPFAM" id="SSF58104">
    <property type="entry name" value="Methyl-accepting chemotaxis protein (MCP) signaling domain"/>
    <property type="match status" value="1"/>
</dbReference>
<dbReference type="Pfam" id="PF00015">
    <property type="entry name" value="MCPsignal"/>
    <property type="match status" value="1"/>
</dbReference>
<gene>
    <name evidence="8" type="ORF">CP965_02990</name>
</gene>
<dbReference type="GO" id="GO:0004888">
    <property type="term" value="F:transmembrane signaling receptor activity"/>
    <property type="evidence" value="ECO:0007669"/>
    <property type="project" value="InterPro"/>
</dbReference>
<dbReference type="InterPro" id="IPR003660">
    <property type="entry name" value="HAMP_dom"/>
</dbReference>
<dbReference type="AlphaFoldDB" id="A0A4Q1AZK0"/>
<feature type="transmembrane region" description="Helical" evidence="5">
    <location>
        <begin position="329"/>
        <end position="349"/>
    </location>
</feature>
<dbReference type="GO" id="GO:0006935">
    <property type="term" value="P:chemotaxis"/>
    <property type="evidence" value="ECO:0007669"/>
    <property type="project" value="UniProtKB-KW"/>
</dbReference>
<dbReference type="PROSITE" id="PS50111">
    <property type="entry name" value="CHEMOTAXIS_TRANSDUC_2"/>
    <property type="match status" value="1"/>
</dbReference>
<keyword evidence="4" id="KW-0175">Coiled coil</keyword>
<sequence>MLKSNKMSFGNKLLFSIIGTTLIVFSLTIFFVTKYSYEATQTSAQQYIQELSNSYASKVQGEVNLSVKLLKALKTKFQEAINHDTILNKKEVIAMLSTILEDNSQLIGIWWGMKDKTLLFEPRDIAENSPKSWYTEDNEFSPYITRGEGGKVILQSSSTYNEENAWVKGPKESGKLFITKPYLYPVNGKDVLMSTVAIPLYKNGTYVGVMGIDISLDTFVKMSSSKKVYDTGYTFLLDYYGMVLGHPNKDYLGKKILDFSKNDKDFTKIVNDSKKGLDYSFIKESLDTDIKSYYYAKPFEIGSTGKFWTFVVLAPVEEYLSLANYIRDFSIVGSLFGILIIALVIYVSIRKLKINLDLISSGLSSFFKYLNKEDKDTKEIALFSDDEFGKMAKDINSNIEKIKVGIEEDNKLINNVKTIVNRVSDGYLDKKIDASTSNDSLNELKNLLNDMLSNLEELIGKDLNKISDILAKYTQRDFTAKLEIETSGKIGKELIEMNRMMTSMLQDNQEDGLSLQKSSNELTSNVQTLSSNATSQAASLEQTAASIDEITSNIESTSQKAQEMLSISNETKTSANQGKELATNTVQSMDEINETVMTINEAITVIDQIAFQTNILSLNAAVEAATAGEAGKGFAVVAQEVRNLASRSAEAAKEIKDLVENATARANNGKSISSKMIEGFNQLEEKIAKTNSLIDDVSNAAKEQSIGMTQIADAMGQLDQFTQENASIADKTNGIARHTNSIANDVVNNVNKNKFEGKEL</sequence>
<dbReference type="PROSITE" id="PS50885">
    <property type="entry name" value="HAMP"/>
    <property type="match status" value="1"/>
</dbReference>
<dbReference type="EMBL" id="NXIE01000001">
    <property type="protein sequence ID" value="RXK14430.1"/>
    <property type="molecule type" value="Genomic_DNA"/>
</dbReference>
<dbReference type="InterPro" id="IPR004089">
    <property type="entry name" value="MCPsignal_dom"/>
</dbReference>
<reference evidence="8 9" key="1">
    <citation type="submission" date="2017-09" db="EMBL/GenBank/DDBJ databases">
        <title>Genomics of the genus Arcobacter.</title>
        <authorList>
            <person name="Perez-Cataluna A."/>
            <person name="Figueras M.J."/>
            <person name="Salas-Masso N."/>
        </authorList>
    </citation>
    <scope>NUCLEOTIDE SEQUENCE [LARGE SCALE GENOMIC DNA]</scope>
    <source>
        <strain evidence="8 9">F156-34</strain>
    </source>
</reference>
<evidence type="ECO:0000259" key="7">
    <source>
        <dbReference type="PROSITE" id="PS50885"/>
    </source>
</evidence>
<protein>
    <submittedName>
        <fullName evidence="8">Chemotaxis protein</fullName>
    </submittedName>
</protein>
<evidence type="ECO:0000256" key="3">
    <source>
        <dbReference type="PROSITE-ProRule" id="PRU00284"/>
    </source>
</evidence>
<evidence type="ECO:0000259" key="6">
    <source>
        <dbReference type="PROSITE" id="PS50111"/>
    </source>
</evidence>
<keyword evidence="1" id="KW-0145">Chemotaxis</keyword>
<organism evidence="8 9">
    <name type="scientific">Halarcobacter mediterraneus</name>
    <dbReference type="NCBI Taxonomy" id="2023153"/>
    <lineage>
        <taxon>Bacteria</taxon>
        <taxon>Pseudomonadati</taxon>
        <taxon>Campylobacterota</taxon>
        <taxon>Epsilonproteobacteria</taxon>
        <taxon>Campylobacterales</taxon>
        <taxon>Arcobacteraceae</taxon>
        <taxon>Halarcobacter</taxon>
    </lineage>
</organism>
<comment type="similarity">
    <text evidence="2">Belongs to the methyl-accepting chemotaxis (MCP) protein family.</text>
</comment>
<dbReference type="Proteomes" id="UP000289718">
    <property type="component" value="Unassembled WGS sequence"/>
</dbReference>
<evidence type="ECO:0000313" key="8">
    <source>
        <dbReference type="EMBL" id="RXK14430.1"/>
    </source>
</evidence>
<dbReference type="CDD" id="cd12913">
    <property type="entry name" value="PDC1_MCP_like"/>
    <property type="match status" value="1"/>
</dbReference>
<dbReference type="InterPro" id="IPR004090">
    <property type="entry name" value="Chemotax_Me-accpt_rcpt"/>
</dbReference>
<dbReference type="PANTHER" id="PTHR43531">
    <property type="entry name" value="PROTEIN ICFG"/>
    <property type="match status" value="1"/>
</dbReference>